<keyword evidence="1" id="KW-0472">Membrane</keyword>
<protein>
    <submittedName>
        <fullName evidence="2">Uncharacterized protein</fullName>
    </submittedName>
</protein>
<keyword evidence="1" id="KW-0812">Transmembrane</keyword>
<proteinExistence type="predicted"/>
<evidence type="ECO:0000256" key="1">
    <source>
        <dbReference type="SAM" id="Phobius"/>
    </source>
</evidence>
<dbReference type="RefSeq" id="WP_054464112.1">
    <property type="nucleotide sequence ID" value="NZ_CP159837.1"/>
</dbReference>
<reference evidence="2" key="1">
    <citation type="submission" date="2024-07" db="EMBL/GenBank/DDBJ databases">
        <authorList>
            <person name="Kim Y.J."/>
            <person name="Jeong J.Y."/>
        </authorList>
    </citation>
    <scope>NUCLEOTIDE SEQUENCE</scope>
    <source>
        <strain evidence="2">GIHE-MW2</strain>
    </source>
</reference>
<evidence type="ECO:0000313" key="2">
    <source>
        <dbReference type="EMBL" id="XCM36119.1"/>
    </source>
</evidence>
<sequence length="237" mass="27785">MNDLDFFLIIIYLTCISYVLLQMISALFIEQVEITFDKQDLQNQLELQLLKEVISIEFKMKPRYDRSALPSNVDIIIKNISQHQWIYLEWDYSCLISVDGESKRLVRVPPGSTFDLLPPQMFTVLSPGTRFKEKLSSEAALTRDPETGTLKLDGALINLARLNKDKRRRKRFMRLSILLKEPAKFYIRLLLRIEDKSQGNSKIAFYTINNLFVVKKVHWVQQLPWNVPRPKPEDLKL</sequence>
<name>A0AAU8JD61_9CYAN</name>
<dbReference type="EMBL" id="CP159837">
    <property type="protein sequence ID" value="XCM36119.1"/>
    <property type="molecule type" value="Genomic_DNA"/>
</dbReference>
<feature type="transmembrane region" description="Helical" evidence="1">
    <location>
        <begin position="6"/>
        <end position="29"/>
    </location>
</feature>
<keyword evidence="1" id="KW-1133">Transmembrane helix</keyword>
<accession>A0AAU8JD61</accession>
<dbReference type="AlphaFoldDB" id="A0AAU8JD61"/>
<organism evidence="2">
    <name type="scientific">Planktothricoides raciborskii GIHE-MW2</name>
    <dbReference type="NCBI Taxonomy" id="2792601"/>
    <lineage>
        <taxon>Bacteria</taxon>
        <taxon>Bacillati</taxon>
        <taxon>Cyanobacteriota</taxon>
        <taxon>Cyanophyceae</taxon>
        <taxon>Oscillatoriophycideae</taxon>
        <taxon>Oscillatoriales</taxon>
        <taxon>Oscillatoriaceae</taxon>
        <taxon>Planktothricoides</taxon>
    </lineage>
</organism>
<gene>
    <name evidence="2" type="ORF">ABWT76_004855</name>
</gene>